<keyword evidence="2" id="KW-0521">NADP</keyword>
<dbReference type="InterPro" id="IPR051164">
    <property type="entry name" value="NmrA-like_oxidored"/>
</dbReference>
<dbReference type="Pfam" id="PF05368">
    <property type="entry name" value="NmrA"/>
    <property type="match status" value="1"/>
</dbReference>
<dbReference type="OrthoDB" id="9997102at2759"/>
<evidence type="ECO:0000256" key="2">
    <source>
        <dbReference type="ARBA" id="ARBA00022857"/>
    </source>
</evidence>
<evidence type="ECO:0000256" key="1">
    <source>
        <dbReference type="ARBA" id="ARBA00006328"/>
    </source>
</evidence>
<comment type="caution">
    <text evidence="4">The sequence shown here is derived from an EMBL/GenBank/DDBJ whole genome shotgun (WGS) entry which is preliminary data.</text>
</comment>
<dbReference type="AlphaFoldDB" id="A0A1Y2ALH4"/>
<comment type="similarity">
    <text evidence="1">Belongs to the NmrA-type oxidoreductase family.</text>
</comment>
<dbReference type="EMBL" id="MCFC01000084">
    <property type="protein sequence ID" value="ORY23067.1"/>
    <property type="molecule type" value="Genomic_DNA"/>
</dbReference>
<sequence length="306" mass="33154">MEPRILLVAAATGTQSGATIKALVASSTPGVSIRALVRSKASEKAQALVGVELVEGSFDDSQSLKNALVGVDSAFLVTTPFGEGQSPEAEIRQGKAFIDAAKGAGVKHLVFTSVEGAERKTGIPHADGKHEIEQHLFASGMRYTVVRPVIFMDLFPLSVGAELAINLWTLEVFLRGRKLQMVASEDIGWSFLSASFGWFCAQALLNPADYGGRQIPLAGDALTMAEVRATYAKVTGQTPWNLYLLPGFLVKWLPIPPLFLKTLTVSIFYMWYGSTAGYEADVEARRAEHPAMMTFETWLSRKIKAA</sequence>
<evidence type="ECO:0000313" key="4">
    <source>
        <dbReference type="EMBL" id="ORY23067.1"/>
    </source>
</evidence>
<dbReference type="SUPFAM" id="SSF51735">
    <property type="entry name" value="NAD(P)-binding Rossmann-fold domains"/>
    <property type="match status" value="1"/>
</dbReference>
<protein>
    <recommendedName>
        <fullName evidence="3">NmrA-like domain-containing protein</fullName>
    </recommendedName>
</protein>
<dbReference type="Proteomes" id="UP000193986">
    <property type="component" value="Unassembled WGS sequence"/>
</dbReference>
<proteinExistence type="inferred from homology"/>
<dbReference type="InterPro" id="IPR036291">
    <property type="entry name" value="NAD(P)-bd_dom_sf"/>
</dbReference>
<accession>A0A1Y2ALH4</accession>
<dbReference type="InterPro" id="IPR008030">
    <property type="entry name" value="NmrA-like"/>
</dbReference>
<dbReference type="Gene3D" id="3.40.50.720">
    <property type="entry name" value="NAD(P)-binding Rossmann-like Domain"/>
    <property type="match status" value="1"/>
</dbReference>
<evidence type="ECO:0000259" key="3">
    <source>
        <dbReference type="Pfam" id="PF05368"/>
    </source>
</evidence>
<dbReference type="STRING" id="71784.A0A1Y2ALH4"/>
<dbReference type="PANTHER" id="PTHR42748">
    <property type="entry name" value="NITROGEN METABOLITE REPRESSION PROTEIN NMRA FAMILY MEMBER"/>
    <property type="match status" value="1"/>
</dbReference>
<evidence type="ECO:0000313" key="5">
    <source>
        <dbReference type="Proteomes" id="UP000193986"/>
    </source>
</evidence>
<feature type="domain" description="NmrA-like" evidence="3">
    <location>
        <begin position="6"/>
        <end position="265"/>
    </location>
</feature>
<organism evidence="4 5">
    <name type="scientific">Naematelia encephala</name>
    <dbReference type="NCBI Taxonomy" id="71784"/>
    <lineage>
        <taxon>Eukaryota</taxon>
        <taxon>Fungi</taxon>
        <taxon>Dikarya</taxon>
        <taxon>Basidiomycota</taxon>
        <taxon>Agaricomycotina</taxon>
        <taxon>Tremellomycetes</taxon>
        <taxon>Tremellales</taxon>
        <taxon>Naemateliaceae</taxon>
        <taxon>Naematelia</taxon>
    </lineage>
</organism>
<keyword evidence="5" id="KW-1185">Reference proteome</keyword>
<dbReference type="Gene3D" id="3.90.25.10">
    <property type="entry name" value="UDP-galactose 4-epimerase, domain 1"/>
    <property type="match status" value="1"/>
</dbReference>
<dbReference type="PANTHER" id="PTHR42748:SF7">
    <property type="entry name" value="NMRA LIKE REDOX SENSOR 1-RELATED"/>
    <property type="match status" value="1"/>
</dbReference>
<dbReference type="InParanoid" id="A0A1Y2ALH4"/>
<dbReference type="CDD" id="cd05251">
    <property type="entry name" value="NmrA_like_SDR_a"/>
    <property type="match status" value="1"/>
</dbReference>
<name>A0A1Y2ALH4_9TREE</name>
<gene>
    <name evidence="4" type="ORF">BCR39DRAFT_507949</name>
</gene>
<reference evidence="4 5" key="1">
    <citation type="submission" date="2016-07" db="EMBL/GenBank/DDBJ databases">
        <title>Pervasive Adenine N6-methylation of Active Genes in Fungi.</title>
        <authorList>
            <consortium name="DOE Joint Genome Institute"/>
            <person name="Mondo S.J."/>
            <person name="Dannebaum R.O."/>
            <person name="Kuo R.C."/>
            <person name="Labutti K."/>
            <person name="Haridas S."/>
            <person name="Kuo A."/>
            <person name="Salamov A."/>
            <person name="Ahrendt S.R."/>
            <person name="Lipzen A."/>
            <person name="Sullivan W."/>
            <person name="Andreopoulos W.B."/>
            <person name="Clum A."/>
            <person name="Lindquist E."/>
            <person name="Daum C."/>
            <person name="Ramamoorthy G.K."/>
            <person name="Gryganskyi A."/>
            <person name="Culley D."/>
            <person name="Magnuson J.K."/>
            <person name="James T.Y."/>
            <person name="O'Malley M.A."/>
            <person name="Stajich J.E."/>
            <person name="Spatafora J.W."/>
            <person name="Visel A."/>
            <person name="Grigoriev I.V."/>
        </authorList>
    </citation>
    <scope>NUCLEOTIDE SEQUENCE [LARGE SCALE GENOMIC DNA]</scope>
    <source>
        <strain evidence="4 5">68-887.2</strain>
    </source>
</reference>